<comment type="caution">
    <text evidence="4">The sequence shown here is derived from an EMBL/GenBank/DDBJ whole genome shotgun (WGS) entry which is preliminary data.</text>
</comment>
<feature type="transmembrane region" description="Helical" evidence="2">
    <location>
        <begin position="122"/>
        <end position="146"/>
    </location>
</feature>
<dbReference type="SUPFAM" id="SSF81442">
    <property type="entry name" value="Cytochrome c oxidase subunit I-like"/>
    <property type="match status" value="1"/>
</dbReference>
<dbReference type="InterPro" id="IPR023616">
    <property type="entry name" value="Cyt_c_oxase-like_su1_dom"/>
</dbReference>
<dbReference type="GO" id="GO:0009060">
    <property type="term" value="P:aerobic respiration"/>
    <property type="evidence" value="ECO:0007669"/>
    <property type="project" value="InterPro"/>
</dbReference>
<protein>
    <submittedName>
        <fullName evidence="4">Cbb3-type cytochrome c oxidase subunit I</fullName>
    </submittedName>
</protein>
<feature type="transmembrane region" description="Helical" evidence="2">
    <location>
        <begin position="12"/>
        <end position="38"/>
    </location>
</feature>
<feature type="transmembrane region" description="Helical" evidence="2">
    <location>
        <begin position="158"/>
        <end position="176"/>
    </location>
</feature>
<keyword evidence="1" id="KW-0813">Transport</keyword>
<keyword evidence="1" id="KW-0249">Electron transport</keyword>
<evidence type="ECO:0000313" key="5">
    <source>
        <dbReference type="Proteomes" id="UP000741360"/>
    </source>
</evidence>
<evidence type="ECO:0000259" key="3">
    <source>
        <dbReference type="PROSITE" id="PS50855"/>
    </source>
</evidence>
<dbReference type="InterPro" id="IPR036927">
    <property type="entry name" value="Cyt_c_oxase-like_su1_sf"/>
</dbReference>
<reference evidence="4" key="1">
    <citation type="submission" date="2020-07" db="EMBL/GenBank/DDBJ databases">
        <title>Huge and variable diversity of episymbiotic CPR bacteria and DPANN archaea in groundwater ecosystems.</title>
        <authorList>
            <person name="He C.Y."/>
            <person name="Keren R."/>
            <person name="Whittaker M."/>
            <person name="Farag I.F."/>
            <person name="Doudna J."/>
            <person name="Cate J.H.D."/>
            <person name="Banfield J.F."/>
        </authorList>
    </citation>
    <scope>NUCLEOTIDE SEQUENCE</scope>
    <source>
        <strain evidence="4">NC_groundwater_717_Ag_S-0.2um_59_8</strain>
    </source>
</reference>
<dbReference type="Proteomes" id="UP000741360">
    <property type="component" value="Unassembled WGS sequence"/>
</dbReference>
<feature type="transmembrane region" description="Helical" evidence="2">
    <location>
        <begin position="252"/>
        <end position="270"/>
    </location>
</feature>
<keyword evidence="1" id="KW-0679">Respiratory chain</keyword>
<dbReference type="PANTHER" id="PTHR10422">
    <property type="entry name" value="CYTOCHROME C OXIDASE SUBUNIT 1"/>
    <property type="match status" value="1"/>
</dbReference>
<organism evidence="4 5">
    <name type="scientific">Tectimicrobiota bacterium</name>
    <dbReference type="NCBI Taxonomy" id="2528274"/>
    <lineage>
        <taxon>Bacteria</taxon>
        <taxon>Pseudomonadati</taxon>
        <taxon>Nitrospinota/Tectimicrobiota group</taxon>
        <taxon>Candidatus Tectimicrobiota</taxon>
    </lineage>
</organism>
<sequence>MPIAYPSQRVAYPYFAIALLLFVLQIVFGIWIASNYAFNLPQGLVDVFPFNFARPIHTNLLVLWLLLGFMGSTYYMIPEESGRDLFSTKLAYLQLVILVGTGVAALVGFVLRWTSGRPLLEIPFTLDILVVIGALIFLFNVGLTLIRARKWTVTQGSLLGGLVFLALLYLFDLPFYRNLTIDWYYWWWVIHLWVEGAWELVAAALTAFLLMKITGVPRATVEKWLYVELGLFLFTGIAGTGHHYYWLGAPHYWIWVGGVFSALEPLPIILMLWDAWKHVKERQIPMASPLVFLYAVGMAIYHVIGAGFWGFVHTLPPINYYTHGSQVTVSHGHVAFFGAYVLLNLTFFYYAVPRLKGFTKFNERPGRIGFWWMSLTMMGMGLAFGVAGVLQAYIERVMGFGFMTAQAQMQFWFQILVFFGLSMLAAVAYTVANILTLKPSPVAGGSGNDLKKTS</sequence>
<keyword evidence="2" id="KW-0812">Transmembrane</keyword>
<dbReference type="Gene3D" id="1.20.210.10">
    <property type="entry name" value="Cytochrome c oxidase-like, subunit I domain"/>
    <property type="match status" value="1"/>
</dbReference>
<dbReference type="EMBL" id="JACPSX010000007">
    <property type="protein sequence ID" value="MBI3013557.1"/>
    <property type="molecule type" value="Genomic_DNA"/>
</dbReference>
<feature type="transmembrane region" description="Helical" evidence="2">
    <location>
        <begin position="370"/>
        <end position="391"/>
    </location>
</feature>
<dbReference type="GO" id="GO:0020037">
    <property type="term" value="F:heme binding"/>
    <property type="evidence" value="ECO:0007669"/>
    <property type="project" value="InterPro"/>
</dbReference>
<dbReference type="GO" id="GO:0022904">
    <property type="term" value="P:respiratory electron transport chain"/>
    <property type="evidence" value="ECO:0007669"/>
    <property type="project" value="TreeGrafter"/>
</dbReference>
<keyword evidence="2" id="KW-1133">Transmembrane helix</keyword>
<feature type="transmembrane region" description="Helical" evidence="2">
    <location>
        <begin position="291"/>
        <end position="312"/>
    </location>
</feature>
<keyword evidence="2" id="KW-0472">Membrane</keyword>
<dbReference type="GO" id="GO:0016020">
    <property type="term" value="C:membrane"/>
    <property type="evidence" value="ECO:0007669"/>
    <property type="project" value="InterPro"/>
</dbReference>
<feature type="domain" description="Cytochrome oxidase subunit I profile" evidence="3">
    <location>
        <begin position="1"/>
        <end position="384"/>
    </location>
</feature>
<evidence type="ECO:0000256" key="2">
    <source>
        <dbReference type="SAM" id="Phobius"/>
    </source>
</evidence>
<feature type="transmembrane region" description="Helical" evidence="2">
    <location>
        <begin position="411"/>
        <end position="432"/>
    </location>
</feature>
<gene>
    <name evidence="4" type="ORF">HYY65_00500</name>
</gene>
<dbReference type="PROSITE" id="PS50855">
    <property type="entry name" value="COX1"/>
    <property type="match status" value="1"/>
</dbReference>
<dbReference type="PANTHER" id="PTHR10422:SF43">
    <property type="entry name" value="NITRIC OXIDE REDUCTASE SUBUNIT B"/>
    <property type="match status" value="1"/>
</dbReference>
<dbReference type="InterPro" id="IPR000883">
    <property type="entry name" value="Cyt_C_Oxase_1"/>
</dbReference>
<name>A0A932GM39_UNCTE</name>
<feature type="transmembrane region" description="Helical" evidence="2">
    <location>
        <begin position="58"/>
        <end position="78"/>
    </location>
</feature>
<dbReference type="AlphaFoldDB" id="A0A932GM39"/>
<feature type="transmembrane region" description="Helical" evidence="2">
    <location>
        <begin position="188"/>
        <end position="211"/>
    </location>
</feature>
<dbReference type="Pfam" id="PF00115">
    <property type="entry name" value="COX1"/>
    <property type="match status" value="1"/>
</dbReference>
<evidence type="ECO:0000256" key="1">
    <source>
        <dbReference type="ARBA" id="ARBA00022660"/>
    </source>
</evidence>
<dbReference type="GO" id="GO:0004129">
    <property type="term" value="F:cytochrome-c oxidase activity"/>
    <property type="evidence" value="ECO:0007669"/>
    <property type="project" value="InterPro"/>
</dbReference>
<feature type="transmembrane region" description="Helical" evidence="2">
    <location>
        <begin position="223"/>
        <end position="246"/>
    </location>
</feature>
<feature type="transmembrane region" description="Helical" evidence="2">
    <location>
        <begin position="90"/>
        <end position="110"/>
    </location>
</feature>
<feature type="transmembrane region" description="Helical" evidence="2">
    <location>
        <begin position="332"/>
        <end position="350"/>
    </location>
</feature>
<proteinExistence type="predicted"/>
<dbReference type="GO" id="GO:0015990">
    <property type="term" value="P:electron transport coupled proton transport"/>
    <property type="evidence" value="ECO:0007669"/>
    <property type="project" value="TreeGrafter"/>
</dbReference>
<accession>A0A932GM39</accession>
<evidence type="ECO:0000313" key="4">
    <source>
        <dbReference type="EMBL" id="MBI3013557.1"/>
    </source>
</evidence>